<dbReference type="EMBL" id="DS235849">
    <property type="protein sequence ID" value="EEB18648.1"/>
    <property type="molecule type" value="Genomic_DNA"/>
</dbReference>
<evidence type="ECO:0000256" key="3">
    <source>
        <dbReference type="ARBA" id="ARBA00022676"/>
    </source>
</evidence>
<dbReference type="CTD" id="8234975"/>
<dbReference type="PANTHER" id="PTHR21461">
    <property type="entry name" value="GLYCOSYLTRANSFERASE FAMILY 92 PROTEIN"/>
    <property type="match status" value="1"/>
</dbReference>
<organism>
    <name type="scientific">Pediculus humanus subsp. corporis</name>
    <name type="common">Body louse</name>
    <dbReference type="NCBI Taxonomy" id="121224"/>
    <lineage>
        <taxon>Eukaryota</taxon>
        <taxon>Metazoa</taxon>
        <taxon>Ecdysozoa</taxon>
        <taxon>Arthropoda</taxon>
        <taxon>Hexapoda</taxon>
        <taxon>Insecta</taxon>
        <taxon>Pterygota</taxon>
        <taxon>Neoptera</taxon>
        <taxon>Paraneoptera</taxon>
        <taxon>Psocodea</taxon>
        <taxon>Troctomorpha</taxon>
        <taxon>Phthiraptera</taxon>
        <taxon>Anoplura</taxon>
        <taxon>Pediculidae</taxon>
        <taxon>Pediculus</taxon>
    </lineage>
</organism>
<gene>
    <name evidence="10" type="primary">8234975</name>
    <name evidence="9" type="ORF">Phum_PHUM524330</name>
</gene>
<evidence type="ECO:0000256" key="7">
    <source>
        <dbReference type="ARBA" id="ARBA00023136"/>
    </source>
</evidence>
<keyword evidence="4 8" id="KW-0808">Transferase</keyword>
<dbReference type="eggNOG" id="KOG4735">
    <property type="taxonomic scope" value="Eukaryota"/>
</dbReference>
<dbReference type="EnsemblMetazoa" id="PHUM524330-RA">
    <property type="protein sequence ID" value="PHUM524330-PA"/>
    <property type="gene ID" value="PHUM524330"/>
</dbReference>
<dbReference type="OrthoDB" id="7917939at2759"/>
<dbReference type="OMA" id="DEIWSHE"/>
<proteinExistence type="inferred from homology"/>
<dbReference type="InParanoid" id="E0VZ42"/>
<dbReference type="RefSeq" id="XP_002431386.1">
    <property type="nucleotide sequence ID" value="XM_002431341.1"/>
</dbReference>
<comment type="similarity">
    <text evidence="2 8">Belongs to the glycosyltransferase 92 family.</text>
</comment>
<dbReference type="EMBL" id="AAZO01006364">
    <property type="status" value="NOT_ANNOTATED_CDS"/>
    <property type="molecule type" value="Genomic_DNA"/>
</dbReference>
<evidence type="ECO:0000256" key="8">
    <source>
        <dbReference type="RuleBase" id="RU366017"/>
    </source>
</evidence>
<reference evidence="10" key="3">
    <citation type="submission" date="2020-05" db="UniProtKB">
        <authorList>
            <consortium name="EnsemblMetazoa"/>
        </authorList>
    </citation>
    <scope>IDENTIFICATION</scope>
    <source>
        <strain evidence="10">USDA</strain>
    </source>
</reference>
<dbReference type="HOGENOM" id="CLU_028069_0_1_1"/>
<dbReference type="VEuPathDB" id="VectorBase:PHUM524330"/>
<reference evidence="9" key="2">
    <citation type="submission" date="2007-04" db="EMBL/GenBank/DDBJ databases">
        <title>The genome of the human body louse.</title>
        <authorList>
            <consortium name="The Human Body Louse Genome Consortium"/>
            <person name="Kirkness E."/>
            <person name="Walenz B."/>
            <person name="Hass B."/>
            <person name="Bruggner R."/>
            <person name="Strausberg R."/>
        </authorList>
    </citation>
    <scope>NUCLEOTIDE SEQUENCE</scope>
    <source>
        <strain evidence="9">USDA</strain>
    </source>
</reference>
<evidence type="ECO:0000313" key="11">
    <source>
        <dbReference type="Proteomes" id="UP000009046"/>
    </source>
</evidence>
<dbReference type="EC" id="2.4.1.-" evidence="8"/>
<dbReference type="KEGG" id="phu:Phum_PHUM524330"/>
<keyword evidence="5" id="KW-0812">Transmembrane</keyword>
<evidence type="ECO:0000256" key="5">
    <source>
        <dbReference type="ARBA" id="ARBA00022692"/>
    </source>
</evidence>
<sequence>MQYYILTQNNRFSGTEYQVPVPVPDTAYSYGVMEFDKTTTTTKNKTWKLLQKATIDEIWSHEWGTETKCNKIYPSIASCLIPPTYKRDEVPIKISLVDKDCKSDGKTHVRVTNKQQTKEEKGKKNFIICVKPLDLKNGLTIQTIRQWIKINFKLGADKIIFYADNVNADDLNVIKSNYTLIRKFTTEKFSDCSSYAESLWYKRKMEIITYNDCFYSHLYETNFVIPLDVDEVIVPKKGNNWREGFLNYFNKTGNETLNFHILKNYASFSVRNAYFFSKYPKNSIGKKKKKWRRKISGDVNLNDTIFDRTVRSYHLSPISDSVKSFIYVPNTLSVFNHYSYHVFDHVTRQYFFPKNIFQLNHYRNFCDPILIDNCQQFLNPVVYDDTLKKLIKL</sequence>
<dbReference type="Proteomes" id="UP000009046">
    <property type="component" value="Unassembled WGS sequence"/>
</dbReference>
<keyword evidence="3 8" id="KW-0328">Glycosyltransferase</keyword>
<keyword evidence="6" id="KW-1133">Transmembrane helix</keyword>
<evidence type="ECO:0000313" key="10">
    <source>
        <dbReference type="EnsemblMetazoa" id="PHUM524330-PA"/>
    </source>
</evidence>
<dbReference type="GO" id="GO:0005737">
    <property type="term" value="C:cytoplasm"/>
    <property type="evidence" value="ECO:0007669"/>
    <property type="project" value="TreeGrafter"/>
</dbReference>
<evidence type="ECO:0000256" key="2">
    <source>
        <dbReference type="ARBA" id="ARBA00007647"/>
    </source>
</evidence>
<protein>
    <recommendedName>
        <fullName evidence="8">Glycosyltransferase family 92 protein</fullName>
        <ecNumber evidence="8">2.4.1.-</ecNumber>
    </recommendedName>
</protein>
<evidence type="ECO:0000256" key="1">
    <source>
        <dbReference type="ARBA" id="ARBA00004167"/>
    </source>
</evidence>
<dbReference type="PANTHER" id="PTHR21461:SF69">
    <property type="entry name" value="GLYCOSYLTRANSFERASE FAMILY 92 PROTEIN"/>
    <property type="match status" value="1"/>
</dbReference>
<dbReference type="Pfam" id="PF01697">
    <property type="entry name" value="Glyco_transf_92"/>
    <property type="match status" value="1"/>
</dbReference>
<keyword evidence="11" id="KW-1185">Reference proteome</keyword>
<reference evidence="9" key="1">
    <citation type="submission" date="2007-04" db="EMBL/GenBank/DDBJ databases">
        <title>Annotation of Pediculus humanus corporis strain USDA.</title>
        <authorList>
            <person name="Kirkness E."/>
            <person name="Hannick L."/>
            <person name="Hass B."/>
            <person name="Bruggner R."/>
            <person name="Lawson D."/>
            <person name="Bidwell S."/>
            <person name="Joardar V."/>
            <person name="Caler E."/>
            <person name="Walenz B."/>
            <person name="Inman J."/>
            <person name="Schobel S."/>
            <person name="Galinsky K."/>
            <person name="Amedeo P."/>
            <person name="Strausberg R."/>
        </authorList>
    </citation>
    <scope>NUCLEOTIDE SEQUENCE</scope>
    <source>
        <strain evidence="9">USDA</strain>
    </source>
</reference>
<evidence type="ECO:0000313" key="9">
    <source>
        <dbReference type="EMBL" id="EEB18648.1"/>
    </source>
</evidence>
<accession>E0VZ42</accession>
<evidence type="ECO:0000256" key="4">
    <source>
        <dbReference type="ARBA" id="ARBA00022679"/>
    </source>
</evidence>
<dbReference type="GO" id="GO:0016757">
    <property type="term" value="F:glycosyltransferase activity"/>
    <property type="evidence" value="ECO:0007669"/>
    <property type="project" value="UniProtKB-UniRule"/>
</dbReference>
<dbReference type="GO" id="GO:0016020">
    <property type="term" value="C:membrane"/>
    <property type="evidence" value="ECO:0007669"/>
    <property type="project" value="UniProtKB-SubCell"/>
</dbReference>
<name>E0VZ42_PEDHC</name>
<dbReference type="GeneID" id="8234975"/>
<dbReference type="AlphaFoldDB" id="E0VZ42"/>
<keyword evidence="7" id="KW-0472">Membrane</keyword>
<comment type="subcellular location">
    <subcellularLocation>
        <location evidence="1">Membrane</location>
        <topology evidence="1">Single-pass membrane protein</topology>
    </subcellularLocation>
</comment>
<dbReference type="InterPro" id="IPR008166">
    <property type="entry name" value="Glyco_transf_92"/>
</dbReference>
<evidence type="ECO:0000256" key="6">
    <source>
        <dbReference type="ARBA" id="ARBA00022989"/>
    </source>
</evidence>